<comment type="caution">
    <text evidence="1">The sequence shown here is derived from an EMBL/GenBank/DDBJ whole genome shotgun (WGS) entry which is preliminary data.</text>
</comment>
<dbReference type="AlphaFoldDB" id="A0A4Y2ER83"/>
<dbReference type="EMBL" id="BGPR01000673">
    <property type="protein sequence ID" value="GBM31017.1"/>
    <property type="molecule type" value="Genomic_DNA"/>
</dbReference>
<accession>A0A4Y2ER83</accession>
<sequence length="89" mass="10235">MVAVIMIKTYGLSIKAKLLDELDFAENTKSEHKVNIFEHAAESEDMDIGDTRYHKDPPTLIRYRTRVTWKYEASALTTVTYESDYNSAS</sequence>
<dbReference type="Proteomes" id="UP000499080">
    <property type="component" value="Unassembled WGS sequence"/>
</dbReference>
<gene>
    <name evidence="1" type="ORF">AVEN_108924_1</name>
</gene>
<reference evidence="1 2" key="1">
    <citation type="journal article" date="2019" name="Sci. Rep.">
        <title>Orb-weaving spider Araneus ventricosus genome elucidates the spidroin gene catalogue.</title>
        <authorList>
            <person name="Kono N."/>
            <person name="Nakamura H."/>
            <person name="Ohtoshi R."/>
            <person name="Moran D.A.P."/>
            <person name="Shinohara A."/>
            <person name="Yoshida Y."/>
            <person name="Fujiwara M."/>
            <person name="Mori M."/>
            <person name="Tomita M."/>
            <person name="Arakawa K."/>
        </authorList>
    </citation>
    <scope>NUCLEOTIDE SEQUENCE [LARGE SCALE GENOMIC DNA]</scope>
</reference>
<keyword evidence="2" id="KW-1185">Reference proteome</keyword>
<name>A0A4Y2ER83_ARAVE</name>
<proteinExistence type="predicted"/>
<evidence type="ECO:0000313" key="1">
    <source>
        <dbReference type="EMBL" id="GBM31017.1"/>
    </source>
</evidence>
<organism evidence="1 2">
    <name type="scientific">Araneus ventricosus</name>
    <name type="common">Orbweaver spider</name>
    <name type="synonym">Epeira ventricosa</name>
    <dbReference type="NCBI Taxonomy" id="182803"/>
    <lineage>
        <taxon>Eukaryota</taxon>
        <taxon>Metazoa</taxon>
        <taxon>Ecdysozoa</taxon>
        <taxon>Arthropoda</taxon>
        <taxon>Chelicerata</taxon>
        <taxon>Arachnida</taxon>
        <taxon>Araneae</taxon>
        <taxon>Araneomorphae</taxon>
        <taxon>Entelegynae</taxon>
        <taxon>Araneoidea</taxon>
        <taxon>Araneidae</taxon>
        <taxon>Araneus</taxon>
    </lineage>
</organism>
<protein>
    <submittedName>
        <fullName evidence="1">Uncharacterized protein</fullName>
    </submittedName>
</protein>
<evidence type="ECO:0000313" key="2">
    <source>
        <dbReference type="Proteomes" id="UP000499080"/>
    </source>
</evidence>